<dbReference type="GeneID" id="89545700"/>
<evidence type="ECO:0000313" key="3">
    <source>
        <dbReference type="Proteomes" id="UP001212337"/>
    </source>
</evidence>
<evidence type="ECO:0000313" key="2">
    <source>
        <dbReference type="EMBL" id="MDA7021875.1"/>
    </source>
</evidence>
<comment type="caution">
    <text evidence="2">The sequence shown here is derived from an EMBL/GenBank/DDBJ whole genome shotgun (WGS) entry which is preliminary data.</text>
</comment>
<protein>
    <submittedName>
        <fullName evidence="2">PBECR2 nuclease fold domain-containing protein</fullName>
    </submittedName>
</protein>
<sequence>MPPIKEIKGQPTWVDYGLPDLRTLERELRSAAVDEVEAADSHEAAIDLVAQYLGFVNPAILSLTIETPMGLVIVDRKSFYHIVEKRADARERYVKMAMDTLTGPFEVWKVEYDDGSYRLAFIGAYEAKRQMLVIVAVRDGLLFWNFMQTDAKSLNKHRHGDLQHQRYKPLITDKEKGQS</sequence>
<gene>
    <name evidence="2" type="ORF">PI499_08270</name>
</gene>
<proteinExistence type="predicted"/>
<reference evidence="2 3" key="1">
    <citation type="submission" date="2023-01" db="EMBL/GenBank/DDBJ databases">
        <title>Effects of deletion of Siderophore biosynthase gene in Pseudomonas fragi on quorum sensing and spoliage ability.</title>
        <authorList>
            <person name="Cui F."/>
            <person name="Wang D."/>
            <person name="Liu J."/>
            <person name="Wang Q."/>
            <person name="Li T."/>
            <person name="Li J."/>
        </authorList>
    </citation>
    <scope>NUCLEOTIDE SEQUENCE [LARGE SCALE GENOMIC DNA]</scope>
    <source>
        <strain evidence="2 3">MS-10</strain>
    </source>
</reference>
<dbReference type="EMBL" id="JAQJVI010000007">
    <property type="protein sequence ID" value="MDA7021875.1"/>
    <property type="molecule type" value="Genomic_DNA"/>
</dbReference>
<keyword evidence="3" id="KW-1185">Reference proteome</keyword>
<dbReference type="InterPro" id="IPR041110">
    <property type="entry name" value="PBECR2"/>
</dbReference>
<dbReference type="Proteomes" id="UP001212337">
    <property type="component" value="Unassembled WGS sequence"/>
</dbReference>
<name>A0ABT4WP92_PSEFR</name>
<accession>A0ABT4WP92</accession>
<organism evidence="2 3">
    <name type="scientific">Pseudomonas fragi</name>
    <dbReference type="NCBI Taxonomy" id="296"/>
    <lineage>
        <taxon>Bacteria</taxon>
        <taxon>Pseudomonadati</taxon>
        <taxon>Pseudomonadota</taxon>
        <taxon>Gammaproteobacteria</taxon>
        <taxon>Pseudomonadales</taxon>
        <taxon>Pseudomonadaceae</taxon>
        <taxon>Pseudomonas</taxon>
    </lineage>
</organism>
<feature type="domain" description="Phage-Barnase-EndoU-ColicinE5/D-RelE like nuclease 2" evidence="1">
    <location>
        <begin position="64"/>
        <end position="162"/>
    </location>
</feature>
<evidence type="ECO:0000259" key="1">
    <source>
        <dbReference type="Pfam" id="PF18810"/>
    </source>
</evidence>
<dbReference type="RefSeq" id="WP_218722829.1">
    <property type="nucleotide sequence ID" value="NZ_JAQJVI010000007.1"/>
</dbReference>
<dbReference type="Pfam" id="PF18810">
    <property type="entry name" value="PBECR2"/>
    <property type="match status" value="1"/>
</dbReference>